<accession>A0A5J6WK68</accession>
<keyword evidence="2" id="KW-1185">Reference proteome</keyword>
<dbReference type="AlphaFoldDB" id="A0A5J6WK68"/>
<organism evidence="1 2">
    <name type="scientific">Moritella marina ATCC 15381</name>
    <dbReference type="NCBI Taxonomy" id="1202962"/>
    <lineage>
        <taxon>Bacteria</taxon>
        <taxon>Pseudomonadati</taxon>
        <taxon>Pseudomonadota</taxon>
        <taxon>Gammaproteobacteria</taxon>
        <taxon>Alteromonadales</taxon>
        <taxon>Moritellaceae</taxon>
        <taxon>Moritella</taxon>
    </lineage>
</organism>
<name>A0A5J6WK68_MORMI</name>
<dbReference type="Proteomes" id="UP000327424">
    <property type="component" value="Chromosome"/>
</dbReference>
<gene>
    <name evidence="1" type="ORF">FR932_07020</name>
</gene>
<evidence type="ECO:0000313" key="1">
    <source>
        <dbReference type="EMBL" id="QFI37611.1"/>
    </source>
</evidence>
<dbReference type="KEGG" id="mmaa:FR932_07020"/>
<dbReference type="EMBL" id="CP044399">
    <property type="protein sequence ID" value="QFI37611.1"/>
    <property type="molecule type" value="Genomic_DNA"/>
</dbReference>
<dbReference type="RefSeq" id="WP_019440165.1">
    <property type="nucleotide sequence ID" value="NZ_ALOE01000006.1"/>
</dbReference>
<dbReference type="OrthoDB" id="6301938at2"/>
<reference evidence="1 2" key="1">
    <citation type="submission" date="2019-09" db="EMBL/GenBank/DDBJ databases">
        <title>Hybrid Assembly of the complete Genome of the Deep-Sea Bacterium Moritella marina from long Nanopore and Illumina reads.</title>
        <authorList>
            <person name="Magin S."/>
            <person name="Georgoulis A."/>
            <person name="Papadimitriou K."/>
            <person name="Iliakis G."/>
            <person name="Vorgias C.E."/>
        </authorList>
    </citation>
    <scope>NUCLEOTIDE SEQUENCE [LARGE SCALE GENOMIC DNA]</scope>
    <source>
        <strain evidence="1 2">MP-1</strain>
    </source>
</reference>
<evidence type="ECO:0000313" key="2">
    <source>
        <dbReference type="Proteomes" id="UP000327424"/>
    </source>
</evidence>
<protein>
    <submittedName>
        <fullName evidence="1">Uncharacterized protein</fullName>
    </submittedName>
</protein>
<sequence>MAIEQSIAELVQASNKLTGVVDGKVKEIDNKVLESKTKVDDFIGSARGELSHVLLSRNQIMEPTTNGDGIKGFSTIGLDSFEVIKEATIHASSTSDVDHTGNGYAAEFRKNVHGGYVNRAFHILRLKWTRGTASHPARIDNNWNNGYQQGALTSGCYLKILSGDISGDMTSIHEFSNDWHFYGMRQGVNSLNEAFHGGHSKLALSSAPGGSGEMLICLFGTVSGVVNYEKKTWGLYPEFARISDV</sequence>
<proteinExistence type="predicted"/>